<dbReference type="InterPro" id="IPR029063">
    <property type="entry name" value="SAM-dependent_MTases_sf"/>
</dbReference>
<gene>
    <name evidence="2" type="ORF">A6769_27765</name>
</gene>
<dbReference type="PANTHER" id="PTHR12526:SF638">
    <property type="entry name" value="SPORE COAT PROTEIN SA"/>
    <property type="match status" value="1"/>
</dbReference>
<dbReference type="InterPro" id="IPR001296">
    <property type="entry name" value="Glyco_trans_1"/>
</dbReference>
<dbReference type="Proteomes" id="UP000252085">
    <property type="component" value="Unassembled WGS sequence"/>
</dbReference>
<evidence type="ECO:0000313" key="3">
    <source>
        <dbReference type="Proteomes" id="UP000252085"/>
    </source>
</evidence>
<dbReference type="CDD" id="cd03801">
    <property type="entry name" value="GT4_PimA-like"/>
    <property type="match status" value="1"/>
</dbReference>
<comment type="caution">
    <text evidence="2">The sequence shown here is derived from an EMBL/GenBank/DDBJ whole genome shotgun (WGS) entry which is preliminary data.</text>
</comment>
<accession>A0A367RAZ2</accession>
<protein>
    <submittedName>
        <fullName evidence="2">Glycosyltransferase</fullName>
    </submittedName>
</protein>
<dbReference type="PANTHER" id="PTHR12526">
    <property type="entry name" value="GLYCOSYLTRANSFERASE"/>
    <property type="match status" value="1"/>
</dbReference>
<dbReference type="GO" id="GO:0016757">
    <property type="term" value="F:glycosyltransferase activity"/>
    <property type="evidence" value="ECO:0007669"/>
    <property type="project" value="InterPro"/>
</dbReference>
<dbReference type="Pfam" id="PF00534">
    <property type="entry name" value="Glycos_transf_1"/>
    <property type="match status" value="1"/>
</dbReference>
<feature type="domain" description="Glycosyl transferase family 1" evidence="1">
    <location>
        <begin position="310"/>
        <end position="466"/>
    </location>
</feature>
<sequence length="808" mass="93489">MDKHLLSTEELEYPISNEEKLLQQNFSEANVNQPLAFTNKILNLIFQKERLQNHHTNNFEVSFKQIIKDKLPLAVTRIALLVTTEYEGIFKNGGIGTYYRTLSERLAAEDFYVVLLLCQSQVKFGGESTIPAVKHIFSTSECMDVLELQPTHLAILSQLKDCKWVDYENYCALFFAQAITTTFPNTHIYIEFPEMLGLGYRTVQAKRSRVLGENCLVAVTLHSGQEWLQEAHARHTHSHLDWFWQTSHYEQYSFEQADLAFFLSHFLKEKVEKYGWKTSHAKHLPYCFSVIEQPLKTITLRNDLQWLVGQDKIPLVFFGRLEERKGLFTFLEAIELLESNVIEKVHVIFLGKNVELQAEGLQGLDSQQYIKQKLGSNCYTIVTDLFSQEAIQLVSLLRCAIVCLTSSQENFPHTALEMGQLAVSLIVSDTGGFRETLNLIGRTGGVRWFIPEDVLSLAQAMIQAISAYPEKLGVPMREFLHFVNQRLLIQRFEYMKQAFCQTATSPTSYLDKSEPRRWILGMTSMEEQLFLENYAQNEYSGRGEIVELGCWFGSSTISLAMGLEDNSCVTNKNQRIHAYDIFIWCSLANMPQSVIGSSLEGKYKDGDSFLDEYLNRINPWSHLIHVHPGDLAEIGWQQGEIECLFIDAMKSWELTNSIIKNFFPYLIPEVSLVIHQDFAHYYTSWIHLMMYRLREYLVPIKHPFIYSSRAFRYVKPIPNELLHNSYSFDSFSETEVEAAFNYSLEITPKKMQPNILAAKVMYFIHIKNFEKAKLEFKELTAQLDYFEWLDLADVQKIAKMYYSIDLLS</sequence>
<evidence type="ECO:0000259" key="1">
    <source>
        <dbReference type="Pfam" id="PF00534"/>
    </source>
</evidence>
<dbReference type="Gene3D" id="3.40.50.150">
    <property type="entry name" value="Vaccinia Virus protein VP39"/>
    <property type="match status" value="1"/>
</dbReference>
<dbReference type="EMBL" id="LXQE01000165">
    <property type="protein sequence ID" value="RCJ32572.1"/>
    <property type="molecule type" value="Genomic_DNA"/>
</dbReference>
<evidence type="ECO:0000313" key="2">
    <source>
        <dbReference type="EMBL" id="RCJ32572.1"/>
    </source>
</evidence>
<name>A0A367RAZ2_NOSPU</name>
<dbReference type="SUPFAM" id="SSF53756">
    <property type="entry name" value="UDP-Glycosyltransferase/glycogen phosphorylase"/>
    <property type="match status" value="1"/>
</dbReference>
<dbReference type="Gene3D" id="3.40.50.2000">
    <property type="entry name" value="Glycogen Phosphorylase B"/>
    <property type="match status" value="1"/>
</dbReference>
<organism evidence="2 3">
    <name type="scientific">Nostoc punctiforme NIES-2108</name>
    <dbReference type="NCBI Taxonomy" id="1356359"/>
    <lineage>
        <taxon>Bacteria</taxon>
        <taxon>Bacillati</taxon>
        <taxon>Cyanobacteriota</taxon>
        <taxon>Cyanophyceae</taxon>
        <taxon>Nostocales</taxon>
        <taxon>Nostocaceae</taxon>
        <taxon>Nostoc</taxon>
    </lineage>
</organism>
<reference evidence="2 3" key="1">
    <citation type="submission" date="2016-04" db="EMBL/GenBank/DDBJ databases">
        <authorList>
            <person name="Evans L.H."/>
            <person name="Alamgir A."/>
            <person name="Owens N."/>
            <person name="Weber N.D."/>
            <person name="Virtaneva K."/>
            <person name="Barbian K."/>
            <person name="Babar A."/>
            <person name="Rosenke K."/>
        </authorList>
    </citation>
    <scope>NUCLEOTIDE SEQUENCE [LARGE SCALE GENOMIC DNA]</scope>
    <source>
        <strain evidence="2">NIES-2108</strain>
    </source>
</reference>
<keyword evidence="2" id="KW-0808">Transferase</keyword>
<proteinExistence type="predicted"/>
<dbReference type="AlphaFoldDB" id="A0A367RAZ2"/>